<evidence type="ECO:0000313" key="4">
    <source>
        <dbReference type="Proteomes" id="UP000295274"/>
    </source>
</evidence>
<dbReference type="Gene3D" id="3.40.640.10">
    <property type="entry name" value="Type I PLP-dependent aspartate aminotransferase-like (Major domain)"/>
    <property type="match status" value="1"/>
</dbReference>
<dbReference type="PANTHER" id="PTHR43586">
    <property type="entry name" value="CYSTEINE DESULFURASE"/>
    <property type="match status" value="1"/>
</dbReference>
<dbReference type="Pfam" id="PF00266">
    <property type="entry name" value="Aminotran_5"/>
    <property type="match status" value="1"/>
</dbReference>
<sequence>MDKIRKEFPVLRKGIYANTAVYGLLYDSLLDWRQEHDLDFLIDGSEMREKALKVIADTRSTVGRFFNCKRENVALISNFSSGLNVLLEGLGLNKKVLLIENDYPSLNWSFENRDFKIEYLKMSVNLEEQIQKIVLNKNIDVLALSLVQWLDGFSIDLDFLKDLKNQNPNLIIMVDGTQFCGSTSFDFEKSGIDVLGASAYKWLLAGYGNGFMLFSDQVKNEFTLNNIGFNAADGDFDKKNTIRFAKKFEPGHLSSLIFGSLKFSIEFFERIGIDKITEHNRKLSEKAKTEFQKLGLLSDQVIGRKKHSTIFNIKANEATFQKLKDNDVFCAQRGDGVRLSFHFYNTEAEIDSIVKILKTVK</sequence>
<dbReference type="GO" id="GO:0016829">
    <property type="term" value="F:lyase activity"/>
    <property type="evidence" value="ECO:0007669"/>
    <property type="project" value="UniProtKB-KW"/>
</dbReference>
<dbReference type="PANTHER" id="PTHR43586:SF15">
    <property type="entry name" value="BLR3095 PROTEIN"/>
    <property type="match status" value="1"/>
</dbReference>
<keyword evidence="3" id="KW-0456">Lyase</keyword>
<reference evidence="3 4" key="1">
    <citation type="submission" date="2019-03" db="EMBL/GenBank/DDBJ databases">
        <title>Genomic Encyclopedia of Type Strains, Phase III (KMG-III): the genomes of soil and plant-associated and newly described type strains.</title>
        <authorList>
            <person name="Whitman W."/>
        </authorList>
    </citation>
    <scope>NUCLEOTIDE SEQUENCE [LARGE SCALE GENOMIC DNA]</scope>
    <source>
        <strain evidence="3 4">CECT 8455</strain>
    </source>
</reference>
<dbReference type="InterPro" id="IPR015422">
    <property type="entry name" value="PyrdxlP-dep_Trfase_small"/>
</dbReference>
<proteinExistence type="predicted"/>
<dbReference type="Gene3D" id="3.90.1150.10">
    <property type="entry name" value="Aspartate Aminotransferase, domain 1"/>
    <property type="match status" value="1"/>
</dbReference>
<dbReference type="InterPro" id="IPR000192">
    <property type="entry name" value="Aminotrans_V_dom"/>
</dbReference>
<protein>
    <submittedName>
        <fullName evidence="3">Selenocysteine lyase/cysteine desulfurase</fullName>
    </submittedName>
</protein>
<comment type="caution">
    <text evidence="3">The sequence shown here is derived from an EMBL/GenBank/DDBJ whole genome shotgun (WGS) entry which is preliminary data.</text>
</comment>
<dbReference type="AlphaFoldDB" id="A0A4R7CS94"/>
<dbReference type="SUPFAM" id="SSF53383">
    <property type="entry name" value="PLP-dependent transferases"/>
    <property type="match status" value="1"/>
</dbReference>
<feature type="domain" description="Aminotransferase class V" evidence="2">
    <location>
        <begin position="45"/>
        <end position="351"/>
    </location>
</feature>
<evidence type="ECO:0000259" key="2">
    <source>
        <dbReference type="Pfam" id="PF00266"/>
    </source>
</evidence>
<accession>A0A4R7CS94</accession>
<dbReference type="RefSeq" id="WP_133674657.1">
    <property type="nucleotide sequence ID" value="NZ_SNZW01000020.1"/>
</dbReference>
<keyword evidence="1" id="KW-0663">Pyridoxal phosphate</keyword>
<dbReference type="EMBL" id="SNZW01000020">
    <property type="protein sequence ID" value="TDS10841.1"/>
    <property type="molecule type" value="Genomic_DNA"/>
</dbReference>
<dbReference type="InterPro" id="IPR015424">
    <property type="entry name" value="PyrdxlP-dep_Trfase"/>
</dbReference>
<gene>
    <name evidence="3" type="ORF">DFQ03_3731</name>
</gene>
<dbReference type="OrthoDB" id="513408at2"/>
<keyword evidence="4" id="KW-1185">Reference proteome</keyword>
<evidence type="ECO:0000256" key="1">
    <source>
        <dbReference type="ARBA" id="ARBA00022898"/>
    </source>
</evidence>
<evidence type="ECO:0000313" key="3">
    <source>
        <dbReference type="EMBL" id="TDS10841.1"/>
    </source>
</evidence>
<organism evidence="3 4">
    <name type="scientific">Maribacter caenipelagi</name>
    <dbReference type="NCBI Taxonomy" id="1447781"/>
    <lineage>
        <taxon>Bacteria</taxon>
        <taxon>Pseudomonadati</taxon>
        <taxon>Bacteroidota</taxon>
        <taxon>Flavobacteriia</taxon>
        <taxon>Flavobacteriales</taxon>
        <taxon>Flavobacteriaceae</taxon>
        <taxon>Maribacter</taxon>
    </lineage>
</organism>
<name>A0A4R7CS94_9FLAO</name>
<dbReference type="Proteomes" id="UP000295274">
    <property type="component" value="Unassembled WGS sequence"/>
</dbReference>
<dbReference type="InterPro" id="IPR015421">
    <property type="entry name" value="PyrdxlP-dep_Trfase_major"/>
</dbReference>